<proteinExistence type="predicted"/>
<dbReference type="GeneID" id="81441086"/>
<sequence>MTGPQSFHHLSWPEPWTHPEFTIPSEERLALWKSQGWLKDGSRASVQLIKNLKWPWGFIIYRTVYTPESDELWSACLDKIEESIRLEIDIFGGEYTDQTPERILKDTFKNVVLEDRDRWESASVEQIRADFIAHLESIGSFVGDDAPRSTVCLVIDDACLQSIRNTFDEPESNRGSWAPTGTEDS</sequence>
<reference evidence="1" key="1">
    <citation type="submission" date="2022-11" db="EMBL/GenBank/DDBJ databases">
        <authorList>
            <person name="Petersen C."/>
        </authorList>
    </citation>
    <scope>NUCLEOTIDE SEQUENCE</scope>
    <source>
        <strain evidence="1">IBT 29864</strain>
    </source>
</reference>
<name>A0A9W9RZF5_9EURO</name>
<dbReference type="EMBL" id="JAPZBS010000007">
    <property type="protein sequence ID" value="KAJ5369228.1"/>
    <property type="molecule type" value="Genomic_DNA"/>
</dbReference>
<dbReference type="RefSeq" id="XP_056553970.1">
    <property type="nucleotide sequence ID" value="XM_056701907.1"/>
</dbReference>
<gene>
    <name evidence="1" type="ORF">N7496_008988</name>
</gene>
<protein>
    <submittedName>
        <fullName evidence="1">Uncharacterized protein</fullName>
    </submittedName>
</protein>
<evidence type="ECO:0000313" key="2">
    <source>
        <dbReference type="Proteomes" id="UP001147782"/>
    </source>
</evidence>
<organism evidence="1 2">
    <name type="scientific">Penicillium cataractarum</name>
    <dbReference type="NCBI Taxonomy" id="2100454"/>
    <lineage>
        <taxon>Eukaryota</taxon>
        <taxon>Fungi</taxon>
        <taxon>Dikarya</taxon>
        <taxon>Ascomycota</taxon>
        <taxon>Pezizomycotina</taxon>
        <taxon>Eurotiomycetes</taxon>
        <taxon>Eurotiomycetidae</taxon>
        <taxon>Eurotiales</taxon>
        <taxon>Aspergillaceae</taxon>
        <taxon>Penicillium</taxon>
    </lineage>
</organism>
<reference evidence="1" key="2">
    <citation type="journal article" date="2023" name="IMA Fungus">
        <title>Comparative genomic study of the Penicillium genus elucidates a diverse pangenome and 15 lateral gene transfer events.</title>
        <authorList>
            <person name="Petersen C."/>
            <person name="Sorensen T."/>
            <person name="Nielsen M.R."/>
            <person name="Sondergaard T.E."/>
            <person name="Sorensen J.L."/>
            <person name="Fitzpatrick D.A."/>
            <person name="Frisvad J.C."/>
            <person name="Nielsen K.L."/>
        </authorList>
    </citation>
    <scope>NUCLEOTIDE SEQUENCE</scope>
    <source>
        <strain evidence="1">IBT 29864</strain>
    </source>
</reference>
<accession>A0A9W9RZF5</accession>
<keyword evidence="2" id="KW-1185">Reference proteome</keyword>
<comment type="caution">
    <text evidence="1">The sequence shown here is derived from an EMBL/GenBank/DDBJ whole genome shotgun (WGS) entry which is preliminary data.</text>
</comment>
<evidence type="ECO:0000313" key="1">
    <source>
        <dbReference type="EMBL" id="KAJ5369228.1"/>
    </source>
</evidence>
<dbReference type="AlphaFoldDB" id="A0A9W9RZF5"/>
<dbReference type="Proteomes" id="UP001147782">
    <property type="component" value="Unassembled WGS sequence"/>
</dbReference>
<dbReference type="OrthoDB" id="6499973at2759"/>